<feature type="transmembrane region" description="Helical" evidence="2">
    <location>
        <begin position="55"/>
        <end position="77"/>
    </location>
</feature>
<accession>A0A1I5KUD8</accession>
<feature type="region of interest" description="Disordered" evidence="1">
    <location>
        <begin position="81"/>
        <end position="101"/>
    </location>
</feature>
<reference evidence="4" key="1">
    <citation type="submission" date="2016-10" db="EMBL/GenBank/DDBJ databases">
        <authorList>
            <person name="Varghese N."/>
            <person name="Submissions S."/>
        </authorList>
    </citation>
    <scope>NUCLEOTIDE SEQUENCE [LARGE SCALE GENOMIC DNA]</scope>
    <source>
        <strain evidence="4">CGMCC 1.7715</strain>
    </source>
</reference>
<evidence type="ECO:0000256" key="2">
    <source>
        <dbReference type="SAM" id="Phobius"/>
    </source>
</evidence>
<feature type="compositionally biased region" description="Basic and acidic residues" evidence="1">
    <location>
        <begin position="82"/>
        <end position="101"/>
    </location>
</feature>
<dbReference type="AlphaFoldDB" id="A0A1I5KUD8"/>
<dbReference type="OrthoDB" id="7391705at2"/>
<keyword evidence="2" id="KW-1133">Transmembrane helix</keyword>
<name>A0A1I5KUD8_9SPHN</name>
<keyword evidence="2" id="KW-0812">Transmembrane</keyword>
<evidence type="ECO:0000313" key="3">
    <source>
        <dbReference type="EMBL" id="SFO88644.1"/>
    </source>
</evidence>
<keyword evidence="2" id="KW-0472">Membrane</keyword>
<evidence type="ECO:0000256" key="1">
    <source>
        <dbReference type="SAM" id="MobiDB-lite"/>
    </source>
</evidence>
<protein>
    <submittedName>
        <fullName evidence="3">Uncharacterized protein</fullName>
    </submittedName>
</protein>
<organism evidence="3 4">
    <name type="scientific">Qipengyuania nanhaisediminis</name>
    <dbReference type="NCBI Taxonomy" id="604088"/>
    <lineage>
        <taxon>Bacteria</taxon>
        <taxon>Pseudomonadati</taxon>
        <taxon>Pseudomonadota</taxon>
        <taxon>Alphaproteobacteria</taxon>
        <taxon>Sphingomonadales</taxon>
        <taxon>Erythrobacteraceae</taxon>
        <taxon>Qipengyuania</taxon>
    </lineage>
</organism>
<gene>
    <name evidence="3" type="ORF">SAMN04488060_0533</name>
</gene>
<feature type="transmembrane region" description="Helical" evidence="2">
    <location>
        <begin position="26"/>
        <end position="43"/>
    </location>
</feature>
<keyword evidence="4" id="KW-1185">Reference proteome</keyword>
<evidence type="ECO:0000313" key="4">
    <source>
        <dbReference type="Proteomes" id="UP000199331"/>
    </source>
</evidence>
<proteinExistence type="predicted"/>
<dbReference type="EMBL" id="FOWZ01000001">
    <property type="protein sequence ID" value="SFO88644.1"/>
    <property type="molecule type" value="Genomic_DNA"/>
</dbReference>
<dbReference type="STRING" id="604088.SAMN04488060_0533"/>
<dbReference type="RefSeq" id="WP_090477045.1">
    <property type="nucleotide sequence ID" value="NZ_FOWZ01000001.1"/>
</dbReference>
<sequence>MTRHSPLDDPEQAAYAWARFRRLMRFLFLLTVGIVAIAMALLYKQGSAASVHYYIAIALGIGFTMLLTGALMGLMFLSSGTGHDESVEDPTRESWQDKDAD</sequence>
<dbReference type="Proteomes" id="UP000199331">
    <property type="component" value="Unassembled WGS sequence"/>
</dbReference>